<proteinExistence type="predicted"/>
<comment type="caution">
    <text evidence="2">The sequence shown here is derived from an EMBL/GenBank/DDBJ whole genome shotgun (WGS) entry which is preliminary data.</text>
</comment>
<evidence type="ECO:0000256" key="1">
    <source>
        <dbReference type="SAM" id="MobiDB-lite"/>
    </source>
</evidence>
<keyword evidence="3" id="KW-1185">Reference proteome</keyword>
<organism evidence="2 3">
    <name type="scientific">Daphnia magna</name>
    <dbReference type="NCBI Taxonomy" id="35525"/>
    <lineage>
        <taxon>Eukaryota</taxon>
        <taxon>Metazoa</taxon>
        <taxon>Ecdysozoa</taxon>
        <taxon>Arthropoda</taxon>
        <taxon>Crustacea</taxon>
        <taxon>Branchiopoda</taxon>
        <taxon>Diplostraca</taxon>
        <taxon>Cladocera</taxon>
        <taxon>Anomopoda</taxon>
        <taxon>Daphniidae</taxon>
        <taxon>Daphnia</taxon>
    </lineage>
</organism>
<name>A0ABQ9ZVQ4_9CRUS</name>
<reference evidence="2 3" key="1">
    <citation type="journal article" date="2023" name="Nucleic Acids Res.">
        <title>The hologenome of Daphnia magna reveals possible DNA methylation and microbiome-mediated evolution of the host genome.</title>
        <authorList>
            <person name="Chaturvedi A."/>
            <person name="Li X."/>
            <person name="Dhandapani V."/>
            <person name="Marshall H."/>
            <person name="Kissane S."/>
            <person name="Cuenca-Cambronero M."/>
            <person name="Asole G."/>
            <person name="Calvet F."/>
            <person name="Ruiz-Romero M."/>
            <person name="Marangio P."/>
            <person name="Guigo R."/>
            <person name="Rago D."/>
            <person name="Mirbahai L."/>
            <person name="Eastwood N."/>
            <person name="Colbourne J.K."/>
            <person name="Zhou J."/>
            <person name="Mallon E."/>
            <person name="Orsini L."/>
        </authorList>
    </citation>
    <scope>NUCLEOTIDE SEQUENCE [LARGE SCALE GENOMIC DNA]</scope>
    <source>
        <strain evidence="2">LRV0_1</strain>
    </source>
</reference>
<evidence type="ECO:0000313" key="2">
    <source>
        <dbReference type="EMBL" id="KAK4016997.1"/>
    </source>
</evidence>
<feature type="compositionally biased region" description="Polar residues" evidence="1">
    <location>
        <begin position="32"/>
        <end position="42"/>
    </location>
</feature>
<sequence length="70" mass="8066">MNRDKVLRGIKVVMSSLIRRPGRSSPKGYTHPNRQPINQGNSEMGEYDFKKILLIVKNNNNNSQEELLKI</sequence>
<accession>A0ABQ9ZVQ4</accession>
<dbReference type="EMBL" id="JAOYFB010000005">
    <property type="protein sequence ID" value="KAK4016997.1"/>
    <property type="molecule type" value="Genomic_DNA"/>
</dbReference>
<gene>
    <name evidence="2" type="ORF">OUZ56_031955</name>
</gene>
<feature type="region of interest" description="Disordered" evidence="1">
    <location>
        <begin position="19"/>
        <end position="42"/>
    </location>
</feature>
<dbReference type="Proteomes" id="UP001234178">
    <property type="component" value="Unassembled WGS sequence"/>
</dbReference>
<evidence type="ECO:0000313" key="3">
    <source>
        <dbReference type="Proteomes" id="UP001234178"/>
    </source>
</evidence>
<protein>
    <submittedName>
        <fullName evidence="2">Uncharacterized protein</fullName>
    </submittedName>
</protein>